<name>A0A0A9A5X0_ARUDO</name>
<protein>
    <submittedName>
        <fullName evidence="1">Uncharacterized protein</fullName>
    </submittedName>
</protein>
<dbReference type="AlphaFoldDB" id="A0A0A9A5X0"/>
<proteinExistence type="predicted"/>
<dbReference type="EMBL" id="GBRH01250846">
    <property type="protein sequence ID" value="JAD47049.1"/>
    <property type="molecule type" value="Transcribed_RNA"/>
</dbReference>
<reference evidence="1" key="1">
    <citation type="submission" date="2014-09" db="EMBL/GenBank/DDBJ databases">
        <authorList>
            <person name="Magalhaes I.L.F."/>
            <person name="Oliveira U."/>
            <person name="Santos F.R."/>
            <person name="Vidigal T.H.D.A."/>
            <person name="Brescovit A.D."/>
            <person name="Santos A.J."/>
        </authorList>
    </citation>
    <scope>NUCLEOTIDE SEQUENCE</scope>
    <source>
        <tissue evidence="1">Shoot tissue taken approximately 20 cm above the soil surface</tissue>
    </source>
</reference>
<accession>A0A0A9A5X0</accession>
<organism evidence="1">
    <name type="scientific">Arundo donax</name>
    <name type="common">Giant reed</name>
    <name type="synonym">Donax arundinaceus</name>
    <dbReference type="NCBI Taxonomy" id="35708"/>
    <lineage>
        <taxon>Eukaryota</taxon>
        <taxon>Viridiplantae</taxon>
        <taxon>Streptophyta</taxon>
        <taxon>Embryophyta</taxon>
        <taxon>Tracheophyta</taxon>
        <taxon>Spermatophyta</taxon>
        <taxon>Magnoliopsida</taxon>
        <taxon>Liliopsida</taxon>
        <taxon>Poales</taxon>
        <taxon>Poaceae</taxon>
        <taxon>PACMAD clade</taxon>
        <taxon>Arundinoideae</taxon>
        <taxon>Arundineae</taxon>
        <taxon>Arundo</taxon>
    </lineage>
</organism>
<evidence type="ECO:0000313" key="1">
    <source>
        <dbReference type="EMBL" id="JAD47049.1"/>
    </source>
</evidence>
<sequence>MFFSYLTVQLRCPRYLQVVLVRLPFSRN</sequence>
<reference evidence="1" key="2">
    <citation type="journal article" date="2015" name="Data Brief">
        <title>Shoot transcriptome of the giant reed, Arundo donax.</title>
        <authorList>
            <person name="Barrero R.A."/>
            <person name="Guerrero F.D."/>
            <person name="Moolhuijzen P."/>
            <person name="Goolsby J.A."/>
            <person name="Tidwell J."/>
            <person name="Bellgard S.E."/>
            <person name="Bellgard M.I."/>
        </authorList>
    </citation>
    <scope>NUCLEOTIDE SEQUENCE</scope>
    <source>
        <tissue evidence="1">Shoot tissue taken approximately 20 cm above the soil surface</tissue>
    </source>
</reference>